<gene>
    <name evidence="4" type="ORF">SAMN04488125_11890</name>
</gene>
<dbReference type="InterPro" id="IPR050266">
    <property type="entry name" value="AB_hydrolase_sf"/>
</dbReference>
<organism evidence="4 5">
    <name type="scientific">Methylorubrum salsuginis</name>
    <dbReference type="NCBI Taxonomy" id="414703"/>
    <lineage>
        <taxon>Bacteria</taxon>
        <taxon>Pseudomonadati</taxon>
        <taxon>Pseudomonadota</taxon>
        <taxon>Alphaproteobacteria</taxon>
        <taxon>Hyphomicrobiales</taxon>
        <taxon>Methylobacteriaceae</taxon>
        <taxon>Methylorubrum</taxon>
    </lineage>
</organism>
<dbReference type="Pfam" id="PF00975">
    <property type="entry name" value="Thioesterase"/>
    <property type="match status" value="1"/>
</dbReference>
<dbReference type="InterPro" id="IPR000639">
    <property type="entry name" value="Epox_hydrolase-like"/>
</dbReference>
<evidence type="ECO:0000256" key="2">
    <source>
        <dbReference type="SAM" id="MobiDB-lite"/>
    </source>
</evidence>
<evidence type="ECO:0000313" key="5">
    <source>
        <dbReference type="Proteomes" id="UP000198804"/>
    </source>
</evidence>
<feature type="region of interest" description="Disordered" evidence="2">
    <location>
        <begin position="446"/>
        <end position="482"/>
    </location>
</feature>
<dbReference type="PANTHER" id="PTHR43798">
    <property type="entry name" value="MONOACYLGLYCEROL LIPASE"/>
    <property type="match status" value="1"/>
</dbReference>
<dbReference type="PANTHER" id="PTHR43798:SF31">
    <property type="entry name" value="AB HYDROLASE SUPERFAMILY PROTEIN YCLE"/>
    <property type="match status" value="1"/>
</dbReference>
<dbReference type="InterPro" id="IPR029058">
    <property type="entry name" value="AB_hydrolase_fold"/>
</dbReference>
<dbReference type="InterPro" id="IPR027056">
    <property type="entry name" value="Gluconate_2DH_su3"/>
</dbReference>
<dbReference type="RefSeq" id="WP_091949934.1">
    <property type="nucleotide sequence ID" value="NZ_FOSV01000018.1"/>
</dbReference>
<proteinExistence type="predicted"/>
<evidence type="ECO:0000256" key="1">
    <source>
        <dbReference type="ARBA" id="ARBA00022801"/>
    </source>
</evidence>
<keyword evidence="5" id="KW-1185">Reference proteome</keyword>
<dbReference type="AlphaFoldDB" id="A0A1I4IWQ6"/>
<name>A0A1I4IWQ6_9HYPH</name>
<dbReference type="STRING" id="414703.SAMN04488125_11890"/>
<dbReference type="SUPFAM" id="SSF53474">
    <property type="entry name" value="alpha/beta-Hydrolases"/>
    <property type="match status" value="1"/>
</dbReference>
<protein>
    <submittedName>
        <fullName evidence="4">Gluconate 2-dehydrogenase subunit 3</fullName>
    </submittedName>
</protein>
<dbReference type="Proteomes" id="UP000198804">
    <property type="component" value="Unassembled WGS sequence"/>
</dbReference>
<accession>A0A1I4IWQ6</accession>
<dbReference type="GO" id="GO:0016020">
    <property type="term" value="C:membrane"/>
    <property type="evidence" value="ECO:0007669"/>
    <property type="project" value="TreeGrafter"/>
</dbReference>
<dbReference type="PRINTS" id="PR00412">
    <property type="entry name" value="EPOXHYDRLASE"/>
</dbReference>
<evidence type="ECO:0000313" key="4">
    <source>
        <dbReference type="EMBL" id="SFL58812.1"/>
    </source>
</evidence>
<dbReference type="GO" id="GO:0016787">
    <property type="term" value="F:hydrolase activity"/>
    <property type="evidence" value="ECO:0007669"/>
    <property type="project" value="UniProtKB-KW"/>
</dbReference>
<dbReference type="InterPro" id="IPR001031">
    <property type="entry name" value="Thioesterase"/>
</dbReference>
<sequence>MTGRAPDTLFCLHFLGGSARTWTPLVEALAGAMRVVPLDLPGFGDAREESGYSVDAMADRIAGAIAARSGPYRLAGHSMGAKVALTLARRAEDGDTHLAGLSGLVLVSGSPPSPEPIPEDRRSRMLSWIDADSETRAREARKFVQANVGASLPSDLEDLATDDVLRAAPAAWKAWLDSGAREDLCRRVGVLRTPALVLAGSADADLGPDAQAALTLPHLAHGHLATVDGVGHLLPLEKPDALARAILDHAAGPSEPRAAPPTIPPGYADLIASDRVNSRLRSALNERAAADDPAYAPQALDPVELAILRAVFARVLPVAGLDAAARVDARLAAGRGDGWRFIALPADDEAYRAALRTLDAASRATHERPFVVLAGDRQDALLTLAQKGELAVPPALGGRLDADRMRFWFEDARADAARLYLSHPAALARLGFSGIGAGGDSPAPIARGLPGFTNTRLDTPEPWEPKPWKPEPSKPLAEESAR</sequence>
<dbReference type="EMBL" id="FOSV01000018">
    <property type="protein sequence ID" value="SFL58812.1"/>
    <property type="molecule type" value="Genomic_DNA"/>
</dbReference>
<dbReference type="Pfam" id="PF13618">
    <property type="entry name" value="Gluconate_2-dh3"/>
    <property type="match status" value="1"/>
</dbReference>
<feature type="compositionally biased region" description="Basic and acidic residues" evidence="2">
    <location>
        <begin position="463"/>
        <end position="482"/>
    </location>
</feature>
<evidence type="ECO:0000259" key="3">
    <source>
        <dbReference type="Pfam" id="PF00975"/>
    </source>
</evidence>
<dbReference type="OrthoDB" id="9780765at2"/>
<reference evidence="5" key="1">
    <citation type="submission" date="2016-10" db="EMBL/GenBank/DDBJ databases">
        <authorList>
            <person name="Varghese N."/>
            <person name="Submissions S."/>
        </authorList>
    </citation>
    <scope>NUCLEOTIDE SEQUENCE [LARGE SCALE GENOMIC DNA]</scope>
    <source>
        <strain evidence="5">CGMCC 1.6474</strain>
    </source>
</reference>
<dbReference type="Gene3D" id="3.40.50.1820">
    <property type="entry name" value="alpha/beta hydrolase"/>
    <property type="match status" value="1"/>
</dbReference>
<feature type="domain" description="Thioesterase" evidence="3">
    <location>
        <begin position="8"/>
        <end position="113"/>
    </location>
</feature>
<dbReference type="InterPro" id="IPR000073">
    <property type="entry name" value="AB_hydrolase_1"/>
</dbReference>
<dbReference type="PRINTS" id="PR00111">
    <property type="entry name" value="ABHYDROLASE"/>
</dbReference>
<keyword evidence="1" id="KW-0378">Hydrolase</keyword>